<organism evidence="2 3">
    <name type="scientific">Brassica campestris</name>
    <name type="common">Field mustard</name>
    <dbReference type="NCBI Taxonomy" id="3711"/>
    <lineage>
        <taxon>Eukaryota</taxon>
        <taxon>Viridiplantae</taxon>
        <taxon>Streptophyta</taxon>
        <taxon>Embryophyta</taxon>
        <taxon>Tracheophyta</taxon>
        <taxon>Spermatophyta</taxon>
        <taxon>Magnoliopsida</taxon>
        <taxon>eudicotyledons</taxon>
        <taxon>Gunneridae</taxon>
        <taxon>Pentapetalae</taxon>
        <taxon>rosids</taxon>
        <taxon>malvids</taxon>
        <taxon>Brassicales</taxon>
        <taxon>Brassicaceae</taxon>
        <taxon>Brassiceae</taxon>
        <taxon>Brassica</taxon>
    </lineage>
</organism>
<gene>
    <name evidence="2" type="ORF">BRAPAZ1V2_A02P41180.2</name>
</gene>
<proteinExistence type="predicted"/>
<accession>A0A8D9M1T2</accession>
<feature type="compositionally biased region" description="Basic and acidic residues" evidence="1">
    <location>
        <begin position="102"/>
        <end position="119"/>
    </location>
</feature>
<dbReference type="PANTHER" id="PTHR14304">
    <property type="entry name" value="CELL DIVISION CYCLE AND APOPTOSIS REGULATOR PROTEIN"/>
    <property type="match status" value="1"/>
</dbReference>
<dbReference type="InterPro" id="IPR025224">
    <property type="entry name" value="CCAR1/CCAR2"/>
</dbReference>
<feature type="compositionally biased region" description="Basic and acidic residues" evidence="1">
    <location>
        <begin position="132"/>
        <end position="151"/>
    </location>
</feature>
<dbReference type="GO" id="GO:0006355">
    <property type="term" value="P:regulation of DNA-templated transcription"/>
    <property type="evidence" value="ECO:0007669"/>
    <property type="project" value="InterPro"/>
</dbReference>
<dbReference type="PANTHER" id="PTHR14304:SF11">
    <property type="entry name" value="SAP DOMAIN-CONTAINING PROTEIN"/>
    <property type="match status" value="1"/>
</dbReference>
<evidence type="ECO:0000313" key="2">
    <source>
        <dbReference type="EMBL" id="CAG7895166.1"/>
    </source>
</evidence>
<dbReference type="AlphaFoldDB" id="A0A8D9M1T2"/>
<feature type="region of interest" description="Disordered" evidence="1">
    <location>
        <begin position="102"/>
        <end position="179"/>
    </location>
</feature>
<name>A0A8D9M1T2_BRACM</name>
<feature type="non-terminal residue" evidence="2">
    <location>
        <position position="179"/>
    </location>
</feature>
<dbReference type="Proteomes" id="UP000694005">
    <property type="component" value="Chromosome A02"/>
</dbReference>
<sequence length="179" mass="21123">MYPSREGVVATDNSRRDRNRVILRILTPNSYSFSRSIPLLLMDMSADEPIILQNEVLLYAILTKITLEREKESLALAHGGGGPRKDGRASYLREFERRRENLHARYKERERERERERQRAKDRKRIPTARPTSRDPKERTPVPKTVSRDTRSSSLRRVSHHREASIRRHSPIRPIRSDY</sequence>
<evidence type="ECO:0000313" key="3">
    <source>
        <dbReference type="Proteomes" id="UP000694005"/>
    </source>
</evidence>
<evidence type="ECO:0000256" key="1">
    <source>
        <dbReference type="SAM" id="MobiDB-lite"/>
    </source>
</evidence>
<dbReference type="Gramene" id="A02p41180.2_BraZ1">
    <property type="protein sequence ID" value="A02p41180.2_BraZ1.CDS"/>
    <property type="gene ID" value="A02g41180.2_BraZ1"/>
</dbReference>
<protein>
    <submittedName>
        <fullName evidence="2">Uncharacterized protein</fullName>
    </submittedName>
</protein>
<dbReference type="EMBL" id="LS974618">
    <property type="protein sequence ID" value="CAG7895166.1"/>
    <property type="molecule type" value="Genomic_DNA"/>
</dbReference>
<reference evidence="2 3" key="1">
    <citation type="submission" date="2021-07" db="EMBL/GenBank/DDBJ databases">
        <authorList>
            <consortium name="Genoscope - CEA"/>
            <person name="William W."/>
        </authorList>
    </citation>
    <scope>NUCLEOTIDE SEQUENCE [LARGE SCALE GENOMIC DNA]</scope>
</reference>